<feature type="compositionally biased region" description="Pro residues" evidence="2">
    <location>
        <begin position="252"/>
        <end position="266"/>
    </location>
</feature>
<evidence type="ECO:0000313" key="3">
    <source>
        <dbReference type="EMBL" id="KAF2281278.1"/>
    </source>
</evidence>
<dbReference type="RefSeq" id="XP_033658815.1">
    <property type="nucleotide sequence ID" value="XM_033800546.1"/>
</dbReference>
<evidence type="ECO:0000313" key="4">
    <source>
        <dbReference type="Proteomes" id="UP000800097"/>
    </source>
</evidence>
<dbReference type="GeneID" id="54553721"/>
<feature type="region of interest" description="Disordered" evidence="2">
    <location>
        <begin position="244"/>
        <end position="302"/>
    </location>
</feature>
<feature type="region of interest" description="Disordered" evidence="2">
    <location>
        <begin position="79"/>
        <end position="118"/>
    </location>
</feature>
<feature type="compositionally biased region" description="Basic and acidic residues" evidence="2">
    <location>
        <begin position="188"/>
        <end position="198"/>
    </location>
</feature>
<protein>
    <submittedName>
        <fullName evidence="3">Uncharacterized protein</fullName>
    </submittedName>
</protein>
<dbReference type="AlphaFoldDB" id="A0A6A6JZJ7"/>
<evidence type="ECO:0000256" key="2">
    <source>
        <dbReference type="SAM" id="MobiDB-lite"/>
    </source>
</evidence>
<feature type="coiled-coil region" evidence="1">
    <location>
        <begin position="312"/>
        <end position="339"/>
    </location>
</feature>
<dbReference type="Proteomes" id="UP000800097">
    <property type="component" value="Unassembled WGS sequence"/>
</dbReference>
<sequence>MRSLLRFFRRHQHAPCPHIIFKQNLPTTLPPPWSNLWDAECFDDDIGLPEWFHGEGLKKKKAEEGAGEYKVWNSALVEEEEGGPRLESGSVDEADRRAEETNGLYQGRPSYGRGVARDTSSLVPPLEMEMEHDGFEEDEHGSGVNGYRTAESSIRQCPDGNGLRDQSSSHDARTSRGKASHGTTMEWTARKQGIDTGRRNGYRYPPSTSAASQEHKHETRKSTPAACSTQINGIANTQKRLLHSNHNSHTPLHPPPPSPSSPPPTLLPHESTGPKALPTGLPTPSELYTLLPSPPSRPVSPATQADTYAFTIATQAKLIRMLHREVDELNEEVELLRRRVLVPMRELLVECMEEIEWYEGLVGRLRAENGVLRNQLEKGLDGMGERLKGEERGRWKRWGG</sequence>
<evidence type="ECO:0000256" key="1">
    <source>
        <dbReference type="SAM" id="Coils"/>
    </source>
</evidence>
<dbReference type="EMBL" id="ML986484">
    <property type="protein sequence ID" value="KAF2281278.1"/>
    <property type="molecule type" value="Genomic_DNA"/>
</dbReference>
<feature type="region of interest" description="Disordered" evidence="2">
    <location>
        <begin position="152"/>
        <end position="226"/>
    </location>
</feature>
<reference evidence="3" key="1">
    <citation type="journal article" date="2020" name="Stud. Mycol.">
        <title>101 Dothideomycetes genomes: a test case for predicting lifestyles and emergence of pathogens.</title>
        <authorList>
            <person name="Haridas S."/>
            <person name="Albert R."/>
            <person name="Binder M."/>
            <person name="Bloem J."/>
            <person name="Labutti K."/>
            <person name="Salamov A."/>
            <person name="Andreopoulos B."/>
            <person name="Baker S."/>
            <person name="Barry K."/>
            <person name="Bills G."/>
            <person name="Bluhm B."/>
            <person name="Cannon C."/>
            <person name="Castanera R."/>
            <person name="Culley D."/>
            <person name="Daum C."/>
            <person name="Ezra D."/>
            <person name="Gonzalez J."/>
            <person name="Henrissat B."/>
            <person name="Kuo A."/>
            <person name="Liang C."/>
            <person name="Lipzen A."/>
            <person name="Lutzoni F."/>
            <person name="Magnuson J."/>
            <person name="Mondo S."/>
            <person name="Nolan M."/>
            <person name="Ohm R."/>
            <person name="Pangilinan J."/>
            <person name="Park H.-J."/>
            <person name="Ramirez L."/>
            <person name="Alfaro M."/>
            <person name="Sun H."/>
            <person name="Tritt A."/>
            <person name="Yoshinaga Y."/>
            <person name="Zwiers L.-H."/>
            <person name="Turgeon B."/>
            <person name="Goodwin S."/>
            <person name="Spatafora J."/>
            <person name="Crous P."/>
            <person name="Grigoriev I."/>
        </authorList>
    </citation>
    <scope>NUCLEOTIDE SEQUENCE</scope>
    <source>
        <strain evidence="3">CBS 379.55</strain>
    </source>
</reference>
<keyword evidence="1" id="KW-0175">Coiled coil</keyword>
<name>A0A6A6JZJ7_WESOR</name>
<accession>A0A6A6JZJ7</accession>
<proteinExistence type="predicted"/>
<gene>
    <name evidence="3" type="ORF">EI97DRAFT_454484</name>
</gene>
<organism evidence="3 4">
    <name type="scientific">Westerdykella ornata</name>
    <dbReference type="NCBI Taxonomy" id="318751"/>
    <lineage>
        <taxon>Eukaryota</taxon>
        <taxon>Fungi</taxon>
        <taxon>Dikarya</taxon>
        <taxon>Ascomycota</taxon>
        <taxon>Pezizomycotina</taxon>
        <taxon>Dothideomycetes</taxon>
        <taxon>Pleosporomycetidae</taxon>
        <taxon>Pleosporales</taxon>
        <taxon>Sporormiaceae</taxon>
        <taxon>Westerdykella</taxon>
    </lineage>
</organism>
<keyword evidence="4" id="KW-1185">Reference proteome</keyword>